<dbReference type="EMBL" id="KZ819603">
    <property type="protein sequence ID" value="PWN35971.1"/>
    <property type="molecule type" value="Genomic_DNA"/>
</dbReference>
<feature type="region of interest" description="Disordered" evidence="1">
    <location>
        <begin position="137"/>
        <end position="192"/>
    </location>
</feature>
<feature type="compositionally biased region" description="Low complexity" evidence="1">
    <location>
        <begin position="144"/>
        <end position="161"/>
    </location>
</feature>
<feature type="compositionally biased region" description="Low complexity" evidence="1">
    <location>
        <begin position="67"/>
        <end position="102"/>
    </location>
</feature>
<feature type="compositionally biased region" description="Polar residues" evidence="1">
    <location>
        <begin position="41"/>
        <end position="57"/>
    </location>
</feature>
<feature type="compositionally biased region" description="Polar residues" evidence="1">
    <location>
        <begin position="1"/>
        <end position="23"/>
    </location>
</feature>
<dbReference type="Proteomes" id="UP000245771">
    <property type="component" value="Unassembled WGS sequence"/>
</dbReference>
<dbReference type="InParanoid" id="A0A316VIX1"/>
<evidence type="ECO:0000313" key="3">
    <source>
        <dbReference type="Proteomes" id="UP000245771"/>
    </source>
</evidence>
<dbReference type="RefSeq" id="XP_025356273.1">
    <property type="nucleotide sequence ID" value="XM_025502428.1"/>
</dbReference>
<dbReference type="GeneID" id="37024209"/>
<protein>
    <submittedName>
        <fullName evidence="2">Uncharacterized protein</fullName>
    </submittedName>
</protein>
<keyword evidence="3" id="KW-1185">Reference proteome</keyword>
<feature type="region of interest" description="Disordered" evidence="1">
    <location>
        <begin position="41"/>
        <end position="105"/>
    </location>
</feature>
<feature type="region of interest" description="Disordered" evidence="1">
    <location>
        <begin position="1"/>
        <end position="28"/>
    </location>
</feature>
<name>A0A316VIX1_9BASI</name>
<evidence type="ECO:0000256" key="1">
    <source>
        <dbReference type="SAM" id="MobiDB-lite"/>
    </source>
</evidence>
<gene>
    <name evidence="2" type="ORF">FA14DRAFT_49841</name>
</gene>
<accession>A0A316VIX1</accession>
<dbReference type="AlphaFoldDB" id="A0A316VIX1"/>
<evidence type="ECO:0000313" key="2">
    <source>
        <dbReference type="EMBL" id="PWN35971.1"/>
    </source>
</evidence>
<organism evidence="2 3">
    <name type="scientific">Meira miltonrushii</name>
    <dbReference type="NCBI Taxonomy" id="1280837"/>
    <lineage>
        <taxon>Eukaryota</taxon>
        <taxon>Fungi</taxon>
        <taxon>Dikarya</taxon>
        <taxon>Basidiomycota</taxon>
        <taxon>Ustilaginomycotina</taxon>
        <taxon>Exobasidiomycetes</taxon>
        <taxon>Exobasidiales</taxon>
        <taxon>Brachybasidiaceae</taxon>
        <taxon>Meira</taxon>
    </lineage>
</organism>
<dbReference type="OrthoDB" id="10660372at2759"/>
<sequence>MRVQYATMSSNPDQTISPSNSHSVVPIGGAPFVPPLRTMMQIDSNNGEYPRRSSMTASRYERRNRATHSPTSSPTMPTSPLSDSAYSSSSGSDASSSSSPTSINNNNWEAAMRYTSALHEHTRKMWEQERLSIERTKLGLPIENSSSSPTGTPTKSNTTNSLQKRSTLSGMDSLWRGRRKHSKNNSISEFRS</sequence>
<reference evidence="2 3" key="1">
    <citation type="journal article" date="2018" name="Mol. Biol. Evol.">
        <title>Broad Genomic Sampling Reveals a Smut Pathogenic Ancestry of the Fungal Clade Ustilaginomycotina.</title>
        <authorList>
            <person name="Kijpornyongpan T."/>
            <person name="Mondo S.J."/>
            <person name="Barry K."/>
            <person name="Sandor L."/>
            <person name="Lee J."/>
            <person name="Lipzen A."/>
            <person name="Pangilinan J."/>
            <person name="LaButti K."/>
            <person name="Hainaut M."/>
            <person name="Henrissat B."/>
            <person name="Grigoriev I.V."/>
            <person name="Spatafora J.W."/>
            <person name="Aime M.C."/>
        </authorList>
    </citation>
    <scope>NUCLEOTIDE SEQUENCE [LARGE SCALE GENOMIC DNA]</scope>
    <source>
        <strain evidence="2 3">MCA 3882</strain>
    </source>
</reference>
<proteinExistence type="predicted"/>